<accession>A0A5C6BRE2</accession>
<evidence type="ECO:0000256" key="1">
    <source>
        <dbReference type="ARBA" id="ARBA00001962"/>
    </source>
</evidence>
<dbReference type="Pfam" id="PF00465">
    <property type="entry name" value="Fe-ADH"/>
    <property type="match status" value="1"/>
</dbReference>
<evidence type="ECO:0000259" key="6">
    <source>
        <dbReference type="Pfam" id="PF25137"/>
    </source>
</evidence>
<dbReference type="InterPro" id="IPR056798">
    <property type="entry name" value="ADH_Fe_C"/>
</dbReference>
<comment type="cofactor">
    <cofactor evidence="1">
        <name>Fe cation</name>
        <dbReference type="ChEBI" id="CHEBI:24875"/>
    </cofactor>
</comment>
<dbReference type="OrthoDB" id="9804734at2"/>
<dbReference type="Gene3D" id="3.40.50.1970">
    <property type="match status" value="1"/>
</dbReference>
<dbReference type="PANTHER" id="PTHR11496">
    <property type="entry name" value="ALCOHOL DEHYDROGENASE"/>
    <property type="match status" value="1"/>
</dbReference>
<dbReference type="GO" id="GO:0004022">
    <property type="term" value="F:alcohol dehydrogenase (NAD+) activity"/>
    <property type="evidence" value="ECO:0007669"/>
    <property type="project" value="UniProtKB-EC"/>
</dbReference>
<keyword evidence="3 7" id="KW-0560">Oxidoreductase</keyword>
<dbReference type="PROSITE" id="PS00913">
    <property type="entry name" value="ADH_IRON_1"/>
    <property type="match status" value="1"/>
</dbReference>
<proteinExistence type="inferred from homology"/>
<dbReference type="SUPFAM" id="SSF56796">
    <property type="entry name" value="Dehydroquinate synthase-like"/>
    <property type="match status" value="1"/>
</dbReference>
<dbReference type="Gene3D" id="1.20.1090.10">
    <property type="entry name" value="Dehydroquinate synthase-like - alpha domain"/>
    <property type="match status" value="1"/>
</dbReference>
<evidence type="ECO:0000259" key="5">
    <source>
        <dbReference type="Pfam" id="PF00465"/>
    </source>
</evidence>
<sequence length="400" mass="42022">MLKQESAKLLNSLSYNLLTPAQICFGWGRRAEVGELARGLGQRAFVVVGSQTLCRNGMLAEIQQRLAAQDIKSIHVADISHEPEVADVDRLVEQLRQHQPAAGDFVMAVGGGAAIDLAKAAAAIVTNAAGDSVQDYLEGVGRGREIIAAPLPLLAMPTTAGTGSEATKNAVISSYDPPFKKSLRSDAMMPDIVLIDPELMVTVPATTTAYTGMDAITQCIESYISRRRQPIPQALAIEGLKRAVPAITAAVAHGDSRPAREAMAHAALLSGMALANSGLGMAHGVAAALGVHCRVPHGLACAVMLPVAMRTNRAVARDELEIIGRTIVDDALRGAAAVDAGIARIQEICDEVKIPQTLTEIGVSAEQIPEIVKSSRGNSMNGNPLELSDAELTQILEGML</sequence>
<dbReference type="InterPro" id="IPR039697">
    <property type="entry name" value="Alcohol_dehydrogenase_Fe"/>
</dbReference>
<dbReference type="InterPro" id="IPR018211">
    <property type="entry name" value="ADH_Fe_CS"/>
</dbReference>
<dbReference type="FunFam" id="3.40.50.1970:FF:000003">
    <property type="entry name" value="Alcohol dehydrogenase, iron-containing"/>
    <property type="match status" value="1"/>
</dbReference>
<comment type="similarity">
    <text evidence="2">Belongs to the iron-containing alcohol dehydrogenase family.</text>
</comment>
<protein>
    <submittedName>
        <fullName evidence="7">Alcohol dehydrogenase 2</fullName>
        <ecNumber evidence="7">1.1.1.1</ecNumber>
    </submittedName>
</protein>
<dbReference type="InterPro" id="IPR001670">
    <property type="entry name" value="ADH_Fe/GldA"/>
</dbReference>
<evidence type="ECO:0000256" key="2">
    <source>
        <dbReference type="ARBA" id="ARBA00007358"/>
    </source>
</evidence>
<evidence type="ECO:0000256" key="4">
    <source>
        <dbReference type="ARBA" id="ARBA00023027"/>
    </source>
</evidence>
<keyword evidence="8" id="KW-1185">Reference proteome</keyword>
<evidence type="ECO:0000313" key="7">
    <source>
        <dbReference type="EMBL" id="TWU14790.1"/>
    </source>
</evidence>
<organism evidence="7 8">
    <name type="scientific">Symmachiella macrocystis</name>
    <dbReference type="NCBI Taxonomy" id="2527985"/>
    <lineage>
        <taxon>Bacteria</taxon>
        <taxon>Pseudomonadati</taxon>
        <taxon>Planctomycetota</taxon>
        <taxon>Planctomycetia</taxon>
        <taxon>Planctomycetales</taxon>
        <taxon>Planctomycetaceae</taxon>
        <taxon>Symmachiella</taxon>
    </lineage>
</organism>
<gene>
    <name evidence="7" type="primary">adhB_2</name>
    <name evidence="7" type="ORF">CA54_36590</name>
</gene>
<feature type="domain" description="Alcohol dehydrogenase iron-type/glycerol dehydrogenase GldA" evidence="5">
    <location>
        <begin position="20"/>
        <end position="197"/>
    </location>
</feature>
<dbReference type="EMBL" id="SJPP01000001">
    <property type="protein sequence ID" value="TWU14790.1"/>
    <property type="molecule type" value="Genomic_DNA"/>
</dbReference>
<dbReference type="Pfam" id="PF25137">
    <property type="entry name" value="ADH_Fe_C"/>
    <property type="match status" value="1"/>
</dbReference>
<reference evidence="7 8" key="1">
    <citation type="submission" date="2019-02" db="EMBL/GenBank/DDBJ databases">
        <title>Deep-cultivation of Planctomycetes and their phenomic and genomic characterization uncovers novel biology.</title>
        <authorList>
            <person name="Wiegand S."/>
            <person name="Jogler M."/>
            <person name="Boedeker C."/>
            <person name="Pinto D."/>
            <person name="Vollmers J."/>
            <person name="Rivas-Marin E."/>
            <person name="Kohn T."/>
            <person name="Peeters S.H."/>
            <person name="Heuer A."/>
            <person name="Rast P."/>
            <person name="Oberbeckmann S."/>
            <person name="Bunk B."/>
            <person name="Jeske O."/>
            <person name="Meyerdierks A."/>
            <person name="Storesund J.E."/>
            <person name="Kallscheuer N."/>
            <person name="Luecker S."/>
            <person name="Lage O.M."/>
            <person name="Pohl T."/>
            <person name="Merkel B.J."/>
            <person name="Hornburger P."/>
            <person name="Mueller R.-W."/>
            <person name="Bruemmer F."/>
            <person name="Labrenz M."/>
            <person name="Spormann A.M."/>
            <person name="Op Den Camp H."/>
            <person name="Overmann J."/>
            <person name="Amann R."/>
            <person name="Jetten M.S.M."/>
            <person name="Mascher T."/>
            <person name="Medema M.H."/>
            <person name="Devos D.P."/>
            <person name="Kaster A.-K."/>
            <person name="Ovreas L."/>
            <person name="Rohde M."/>
            <person name="Galperin M.Y."/>
            <person name="Jogler C."/>
        </authorList>
    </citation>
    <scope>NUCLEOTIDE SEQUENCE [LARGE SCALE GENOMIC DNA]</scope>
    <source>
        <strain evidence="7 8">CA54</strain>
    </source>
</reference>
<dbReference type="CDD" id="cd08183">
    <property type="entry name" value="Fe-ADH-like"/>
    <property type="match status" value="1"/>
</dbReference>
<evidence type="ECO:0000313" key="8">
    <source>
        <dbReference type="Proteomes" id="UP000320735"/>
    </source>
</evidence>
<name>A0A5C6BRE2_9PLAN</name>
<dbReference type="GO" id="GO:0046872">
    <property type="term" value="F:metal ion binding"/>
    <property type="evidence" value="ECO:0007669"/>
    <property type="project" value="InterPro"/>
</dbReference>
<feature type="domain" description="Fe-containing alcohol dehydrogenase-like C-terminal" evidence="6">
    <location>
        <begin position="208"/>
        <end position="397"/>
    </location>
</feature>
<dbReference type="AlphaFoldDB" id="A0A5C6BRE2"/>
<comment type="caution">
    <text evidence="7">The sequence shown here is derived from an EMBL/GenBank/DDBJ whole genome shotgun (WGS) entry which is preliminary data.</text>
</comment>
<dbReference type="EC" id="1.1.1.1" evidence="7"/>
<evidence type="ECO:0000256" key="3">
    <source>
        <dbReference type="ARBA" id="ARBA00023002"/>
    </source>
</evidence>
<dbReference type="Proteomes" id="UP000320735">
    <property type="component" value="Unassembled WGS sequence"/>
</dbReference>
<dbReference type="PANTHER" id="PTHR11496:SF102">
    <property type="entry name" value="ALCOHOL DEHYDROGENASE 4"/>
    <property type="match status" value="1"/>
</dbReference>
<keyword evidence="4" id="KW-0520">NAD</keyword>